<dbReference type="EMBL" id="FUWZ01000001">
    <property type="protein sequence ID" value="SJZ52017.1"/>
    <property type="molecule type" value="Genomic_DNA"/>
</dbReference>
<name>A0A1T4LBW4_9BACT</name>
<accession>A0A1T4LBW4</accession>
<sequence>MAVVEILLQTVSKKNSTFVLTIPICHAIIPYRRRPSVVRMGAILMIRELFPHADIAETETFDEAIKKPEKELLDMLLPDIHIPGGRYHPDGAGREAAAGSNGHPHLFQLQ</sequence>
<proteinExistence type="predicted"/>
<keyword evidence="2" id="KW-1185">Reference proteome</keyword>
<protein>
    <submittedName>
        <fullName evidence="1">Uncharacterized protein</fullName>
    </submittedName>
</protein>
<organism evidence="1 2">
    <name type="scientific">Chitinophaga eiseniae</name>
    <dbReference type="NCBI Taxonomy" id="634771"/>
    <lineage>
        <taxon>Bacteria</taxon>
        <taxon>Pseudomonadati</taxon>
        <taxon>Bacteroidota</taxon>
        <taxon>Chitinophagia</taxon>
        <taxon>Chitinophagales</taxon>
        <taxon>Chitinophagaceae</taxon>
        <taxon>Chitinophaga</taxon>
    </lineage>
</organism>
<dbReference type="Proteomes" id="UP000190367">
    <property type="component" value="Unassembled WGS sequence"/>
</dbReference>
<dbReference type="AlphaFoldDB" id="A0A1T4LBW4"/>
<evidence type="ECO:0000313" key="2">
    <source>
        <dbReference type="Proteomes" id="UP000190367"/>
    </source>
</evidence>
<reference evidence="2" key="1">
    <citation type="submission" date="2017-02" db="EMBL/GenBank/DDBJ databases">
        <authorList>
            <person name="Varghese N."/>
            <person name="Submissions S."/>
        </authorList>
    </citation>
    <scope>NUCLEOTIDE SEQUENCE [LARGE SCALE GENOMIC DNA]</scope>
    <source>
        <strain evidence="2">DSM 22224</strain>
    </source>
</reference>
<gene>
    <name evidence="1" type="ORF">SAMN04488128_101573</name>
</gene>
<evidence type="ECO:0000313" key="1">
    <source>
        <dbReference type="EMBL" id="SJZ52017.1"/>
    </source>
</evidence>